<dbReference type="Pfam" id="PF18641">
    <property type="entry name" value="LidA_Long_CC"/>
    <property type="match status" value="1"/>
</dbReference>
<dbReference type="InterPro" id="IPR041463">
    <property type="entry name" value="LidA_long_CC"/>
</dbReference>
<gene>
    <name evidence="5" type="ORF">NCTC11401_01516</name>
    <name evidence="4" type="ORF">SAMN05421777_10496</name>
</gene>
<feature type="compositionally biased region" description="Polar residues" evidence="2">
    <location>
        <begin position="247"/>
        <end position="259"/>
    </location>
</feature>
<feature type="domain" description="LidA long coiled-coil" evidence="3">
    <location>
        <begin position="265"/>
        <end position="449"/>
    </location>
</feature>
<dbReference type="EMBL" id="UGGV01000001">
    <property type="protein sequence ID" value="STO24699.1"/>
    <property type="molecule type" value="Genomic_DNA"/>
</dbReference>
<keyword evidence="1" id="KW-0175">Coiled coil</keyword>
<evidence type="ECO:0000313" key="6">
    <source>
        <dbReference type="Proteomes" id="UP000186808"/>
    </source>
</evidence>
<dbReference type="OrthoDB" id="5654078at2"/>
<proteinExistence type="predicted"/>
<reference evidence="5 7" key="2">
    <citation type="submission" date="2018-06" db="EMBL/GenBank/DDBJ databases">
        <authorList>
            <consortium name="Pathogen Informatics"/>
            <person name="Doyle S."/>
        </authorList>
    </citation>
    <scope>NUCLEOTIDE SEQUENCE [LARGE SCALE GENOMIC DNA]</scope>
    <source>
        <strain evidence="5 7">NCTC11401</strain>
    </source>
</reference>
<name>A0A377GIN2_9GAMM</name>
<sequence>MPNTFPAQSVPMTLNSSQLEQWFATIERDNSPNTTETNSHLATQFLARFGLREATQVVEFLKTAGGNETINMIVQELMKEEAQTQLIRESAADELLRQQRLLCLLMAIIAKNKAHVEHVNELSQLQIDEKLKEMKAEEKKNSSIELNIADANIRANQILKLEEEQRKLESELTNLEQELQELEDEVLSMEENNADIADYLEELNDFLPILLLNDQPIAQYVTLANTRVTSLSTELETLRALQREQEPTASNVDRGQESTAHPLDRRMQLLEERLALYQSQLKQPPQTREELCQQLIDRVKARLNEQAASNEEILLPRHRAGQIEGLRLQERGLSQALQLIRKEKILLNAQLEPVNDFSQAQFIIEPSQKTRYRRFGDSYAVFTENMDPDHASEQDLLQAKLNYEKLKPDICTVNFFHNNRELTQAKILRTRSQNCQSRLQDLMSRIDSNEAKKIQLIQAPTPFTLSPKPQPKPTAPKLEPKSSYSLMLKCLVPTHAPAPRPEDIIKARTALEAVVQPGRKRELKKLISEVKPGQIMTPDARLGWLYRFKKLIPDLPVPELDSSLKSPRK</sequence>
<feature type="coiled-coil region" evidence="1">
    <location>
        <begin position="120"/>
        <end position="199"/>
    </location>
</feature>
<evidence type="ECO:0000259" key="3">
    <source>
        <dbReference type="Pfam" id="PF18641"/>
    </source>
</evidence>
<dbReference type="RefSeq" id="WP_058469524.1">
    <property type="nucleotide sequence ID" value="NZ_CAAAIX010000003.1"/>
</dbReference>
<keyword evidence="6" id="KW-1185">Reference proteome</keyword>
<feature type="region of interest" description="Disordered" evidence="2">
    <location>
        <begin position="242"/>
        <end position="261"/>
    </location>
</feature>
<accession>A0A377GIN2</accession>
<reference evidence="4 6" key="1">
    <citation type="submission" date="2017-01" db="EMBL/GenBank/DDBJ databases">
        <authorList>
            <person name="Varghese N."/>
            <person name="Submissions S."/>
        </authorList>
    </citation>
    <scope>NUCLEOTIDE SEQUENCE [LARGE SCALE GENOMIC DNA]</scope>
    <source>
        <strain evidence="4 6">ATCC 33342</strain>
    </source>
</reference>
<evidence type="ECO:0000313" key="4">
    <source>
        <dbReference type="EMBL" id="SIQ91122.1"/>
    </source>
</evidence>
<evidence type="ECO:0000256" key="2">
    <source>
        <dbReference type="SAM" id="MobiDB-lite"/>
    </source>
</evidence>
<dbReference type="Gene3D" id="6.10.140.2010">
    <property type="match status" value="1"/>
</dbReference>
<dbReference type="AlphaFoldDB" id="A0A377GIN2"/>
<dbReference type="STRING" id="464.Lgor_3217"/>
<dbReference type="EMBL" id="FTNL01000004">
    <property type="protein sequence ID" value="SIQ91122.1"/>
    <property type="molecule type" value="Genomic_DNA"/>
</dbReference>
<evidence type="ECO:0000313" key="5">
    <source>
        <dbReference type="EMBL" id="STO24699.1"/>
    </source>
</evidence>
<dbReference type="Proteomes" id="UP000254374">
    <property type="component" value="Unassembled WGS sequence"/>
</dbReference>
<organism evidence="5 7">
    <name type="scientific">Fluoribacter gormanii</name>
    <dbReference type="NCBI Taxonomy" id="464"/>
    <lineage>
        <taxon>Bacteria</taxon>
        <taxon>Pseudomonadati</taxon>
        <taxon>Pseudomonadota</taxon>
        <taxon>Gammaproteobacteria</taxon>
        <taxon>Legionellales</taxon>
        <taxon>Legionellaceae</taxon>
        <taxon>Fluoribacter</taxon>
    </lineage>
</organism>
<evidence type="ECO:0000256" key="1">
    <source>
        <dbReference type="SAM" id="Coils"/>
    </source>
</evidence>
<protein>
    <recommendedName>
        <fullName evidence="3">LidA long coiled-coil domain-containing protein</fullName>
    </recommendedName>
</protein>
<evidence type="ECO:0000313" key="7">
    <source>
        <dbReference type="Proteomes" id="UP000254374"/>
    </source>
</evidence>
<dbReference type="Proteomes" id="UP000186808">
    <property type="component" value="Unassembled WGS sequence"/>
</dbReference>